<dbReference type="InterPro" id="IPR024041">
    <property type="entry name" value="NH4_transpt_AmtB-like_dom"/>
</dbReference>
<evidence type="ECO:0000256" key="4">
    <source>
        <dbReference type="ARBA" id="ARBA00009717"/>
    </source>
</evidence>
<protein>
    <submittedName>
        <fullName evidence="17">Non-specific phospholipase C1-like isoform X3</fullName>
    </submittedName>
</protein>
<evidence type="ECO:0000313" key="16">
    <source>
        <dbReference type="Proteomes" id="UP001515500"/>
    </source>
</evidence>
<dbReference type="GO" id="GO:0016020">
    <property type="term" value="C:membrane"/>
    <property type="evidence" value="ECO:0007669"/>
    <property type="project" value="UniProtKB-SubCell"/>
</dbReference>
<keyword evidence="16" id="KW-1185">Reference proteome</keyword>
<organism evidence="16 17">
    <name type="scientific">Dioscorea cayennensis subsp. rotundata</name>
    <name type="common">White Guinea yam</name>
    <name type="synonym">Dioscorea rotundata</name>
    <dbReference type="NCBI Taxonomy" id="55577"/>
    <lineage>
        <taxon>Eukaryota</taxon>
        <taxon>Viridiplantae</taxon>
        <taxon>Streptophyta</taxon>
        <taxon>Embryophyta</taxon>
        <taxon>Tracheophyta</taxon>
        <taxon>Spermatophyta</taxon>
        <taxon>Magnoliopsida</taxon>
        <taxon>Liliopsida</taxon>
        <taxon>Dioscoreales</taxon>
        <taxon>Dioscoreaceae</taxon>
        <taxon>Dioscorea</taxon>
    </lineage>
</organism>
<accession>A0AB40AW58</accession>
<evidence type="ECO:0000256" key="5">
    <source>
        <dbReference type="ARBA" id="ARBA00022448"/>
    </source>
</evidence>
<evidence type="ECO:0000313" key="17">
    <source>
        <dbReference type="RefSeq" id="XP_039118799.1"/>
    </source>
</evidence>
<feature type="transmembrane region" description="Helical" evidence="13">
    <location>
        <begin position="745"/>
        <end position="763"/>
    </location>
</feature>
<evidence type="ECO:0000256" key="12">
    <source>
        <dbReference type="ARBA" id="ARBA00023177"/>
    </source>
</evidence>
<dbReference type="GO" id="GO:0008519">
    <property type="term" value="F:ammonium channel activity"/>
    <property type="evidence" value="ECO:0007669"/>
    <property type="project" value="InterPro"/>
</dbReference>
<dbReference type="RefSeq" id="XP_039118799.1">
    <property type="nucleotide sequence ID" value="XM_039262865.1"/>
</dbReference>
<feature type="transmembrane region" description="Helical" evidence="13">
    <location>
        <begin position="699"/>
        <end position="724"/>
    </location>
</feature>
<evidence type="ECO:0000256" key="13">
    <source>
        <dbReference type="SAM" id="Phobius"/>
    </source>
</evidence>
<feature type="transmembrane region" description="Helical" evidence="13">
    <location>
        <begin position="581"/>
        <end position="604"/>
    </location>
</feature>
<keyword evidence="10 13" id="KW-1133">Transmembrane helix</keyword>
<keyword evidence="5" id="KW-0813">Transport</keyword>
<evidence type="ECO:0000256" key="10">
    <source>
        <dbReference type="ARBA" id="ARBA00022989"/>
    </source>
</evidence>
<keyword evidence="12" id="KW-0924">Ammonia transport</keyword>
<dbReference type="InterPro" id="IPR018047">
    <property type="entry name" value="Ammonium_transpt_CS"/>
</dbReference>
<keyword evidence="6" id="KW-0964">Secreted</keyword>
<dbReference type="GO" id="GO:0005576">
    <property type="term" value="C:extracellular region"/>
    <property type="evidence" value="ECO:0007669"/>
    <property type="project" value="UniProtKB-SubCell"/>
</dbReference>
<dbReference type="SUPFAM" id="SSF111352">
    <property type="entry name" value="Ammonium transporter"/>
    <property type="match status" value="1"/>
</dbReference>
<dbReference type="InterPro" id="IPR029020">
    <property type="entry name" value="Ammonium/urea_transptr"/>
</dbReference>
<proteinExistence type="inferred from homology"/>
<feature type="transmembrane region" description="Helical" evidence="13">
    <location>
        <begin position="631"/>
        <end position="651"/>
    </location>
</feature>
<dbReference type="GO" id="GO:0009395">
    <property type="term" value="P:phospholipid catabolic process"/>
    <property type="evidence" value="ECO:0007669"/>
    <property type="project" value="TreeGrafter"/>
</dbReference>
<sequence length="996" mass="109349">MESQRRRVLTSIFLMTLLVSSAHCLEFGRKKKKKPDGPIKTVVILVMENRSFDHILGWLKSSRPDIDGLTGHESNRLSTSDPSSPEVFVSDDAVFIDSDPGHSFQAIREQIFGSEDTSADPAPMNGFAQQAESMGEGMARTVMSGFTPDSVPVYTALVNEFAVFDRWFASVPTSTQPNRFYVHSATSHGASSNVRKDLIHGFPQKTIFDSLDESGLSFGIYYQNIPATLFFKSLRKLKHITKFHNYKLTFKLHAKWGKLPNYVVIEQRYMDVELFPANDDHPSHDVARGQRFVKEVYETLRSSPQWNETALLITYDEHGGFYDHVPTPVFNVPNPDGIIGPDPFFFKFDRLGVRVPTILVSPWIDKATVIHEPNGPTPYSHFEHSSIPATIKKLFNLNSNFLTKRDAWAGTFESYFSIRKSPRTDCPEKLPEVTKSLRPFGPKEDAALSEFQMELIQLASQLVGDHVLNTYPEIGKGMSVGEANQYAEDAVARFLEAGRAALRAGANESAIVTMRPALTSRTRLLFLPNIMNMAEALEASVVESVNAIYLLFSSYLVFLMQLGFAMLCAGSVRAKNAMNIMLTNVVDAVVGTVSYYLFGFAFAFGSGTNPFIGTSLFALKGIPNESYDYSYFLYEWAFAIAVAGITSGSIAERTQFGAYLVFSFLLTGFVYPVVAHWVWSPTGWLSPNYSGSSGLLFGAGAIDFAGSGVVHMVGGVAGLWGAIIEGPRVGRFDAFGKPVAMRGHNATLVVLGTFLLWFGWFGFNPGSFNKILVPYPDAPYQGNWTGVGRTAVTTALAGSTAGLVTLFGRRLLVGHWDALDVCNGLLGGFVAITSGCSVVEPWAALICGFVSAWVLIGLNALALKLRFDDPLEAAQLHGGCGAWGLLFTGLFAKEELVVQVYNSGEVGLRRPFGLLMGGGWGLLGAQVVELLAILGWVSITMALLFLVLSKLRLLRISVDEELAGLDVSRHGGYAYADDNHPRFYGEYLRIQDEARS</sequence>
<evidence type="ECO:0000256" key="11">
    <source>
        <dbReference type="ARBA" id="ARBA00023136"/>
    </source>
</evidence>
<keyword evidence="9" id="KW-0378">Hydrolase</keyword>
<feature type="transmembrane region" description="Helical" evidence="13">
    <location>
        <begin position="547"/>
        <end position="569"/>
    </location>
</feature>
<reference evidence="17" key="1">
    <citation type="submission" date="2025-08" db="UniProtKB">
        <authorList>
            <consortium name="RefSeq"/>
        </authorList>
    </citation>
    <scope>IDENTIFICATION</scope>
</reference>
<keyword evidence="11 13" id="KW-0472">Membrane</keyword>
<feature type="transmembrane region" description="Helical" evidence="13">
    <location>
        <begin position="658"/>
        <end position="679"/>
    </location>
</feature>
<comment type="subcellular location">
    <subcellularLocation>
        <location evidence="1">Membrane</location>
        <topology evidence="1">Multi-pass membrane protein</topology>
    </subcellularLocation>
    <subcellularLocation>
        <location evidence="2">Secreted</location>
    </subcellularLocation>
</comment>
<dbReference type="NCBIfam" id="TIGR00836">
    <property type="entry name" value="amt"/>
    <property type="match status" value="1"/>
</dbReference>
<evidence type="ECO:0000256" key="6">
    <source>
        <dbReference type="ARBA" id="ARBA00022525"/>
    </source>
</evidence>
<dbReference type="FunFam" id="1.10.3430.10:FF:000006">
    <property type="entry name" value="Ammonium transporter"/>
    <property type="match status" value="1"/>
</dbReference>
<dbReference type="PANTHER" id="PTHR31956">
    <property type="entry name" value="NON-SPECIFIC PHOSPHOLIPASE C4-RELATED"/>
    <property type="match status" value="1"/>
</dbReference>
<evidence type="ECO:0000256" key="7">
    <source>
        <dbReference type="ARBA" id="ARBA00022692"/>
    </source>
</evidence>
<dbReference type="AlphaFoldDB" id="A0AB40AW58"/>
<dbReference type="Pfam" id="PF04185">
    <property type="entry name" value="Phosphoesterase"/>
    <property type="match status" value="1"/>
</dbReference>
<keyword evidence="7 13" id="KW-0812">Transmembrane</keyword>
<feature type="domain" description="Ammonium transporter AmtB-like" evidence="15">
    <location>
        <begin position="550"/>
        <end position="975"/>
    </location>
</feature>
<evidence type="ECO:0000256" key="2">
    <source>
        <dbReference type="ARBA" id="ARBA00004613"/>
    </source>
</evidence>
<comment type="similarity">
    <text evidence="4">Belongs to the bacterial phospholipase C family.</text>
</comment>
<evidence type="ECO:0000256" key="14">
    <source>
        <dbReference type="SAM" id="SignalP"/>
    </source>
</evidence>
<evidence type="ECO:0000256" key="9">
    <source>
        <dbReference type="ARBA" id="ARBA00022801"/>
    </source>
</evidence>
<dbReference type="PROSITE" id="PS01219">
    <property type="entry name" value="AMMONIUM_TRANSP"/>
    <property type="match status" value="1"/>
</dbReference>
<dbReference type="PANTHER" id="PTHR31956:SF1">
    <property type="entry name" value="NON-SPECIFIC PHOSPHOLIPASE C1"/>
    <property type="match status" value="1"/>
</dbReference>
<feature type="chain" id="PRO_5044342889" evidence="14">
    <location>
        <begin position="25"/>
        <end position="996"/>
    </location>
</feature>
<evidence type="ECO:0000256" key="3">
    <source>
        <dbReference type="ARBA" id="ARBA00005887"/>
    </source>
</evidence>
<dbReference type="Gene3D" id="1.10.3430.10">
    <property type="entry name" value="Ammonium transporter AmtB like domains"/>
    <property type="match status" value="1"/>
</dbReference>
<name>A0AB40AW58_DIOCR</name>
<gene>
    <name evidence="17" type="primary">LOC120254849</name>
</gene>
<feature type="signal peptide" evidence="14">
    <location>
        <begin position="1"/>
        <end position="24"/>
    </location>
</feature>
<evidence type="ECO:0000256" key="1">
    <source>
        <dbReference type="ARBA" id="ARBA00004141"/>
    </source>
</evidence>
<dbReference type="FunFam" id="3.40.720.10:FF:000011">
    <property type="entry name" value="Non-specific phospholipase C1"/>
    <property type="match status" value="1"/>
</dbReference>
<evidence type="ECO:0000256" key="8">
    <source>
        <dbReference type="ARBA" id="ARBA00022729"/>
    </source>
</evidence>
<dbReference type="InterPro" id="IPR007312">
    <property type="entry name" value="Phosphoesterase"/>
</dbReference>
<dbReference type="FunFam" id="3.40.720.10:FF:000028">
    <property type="entry name" value="Non-specific phospholipase C1"/>
    <property type="match status" value="1"/>
</dbReference>
<dbReference type="GO" id="GO:0042578">
    <property type="term" value="F:phosphoric ester hydrolase activity"/>
    <property type="evidence" value="ECO:0007669"/>
    <property type="project" value="UniProtKB-ARBA"/>
</dbReference>
<comment type="similarity">
    <text evidence="3">Belongs to the ammonia transporter channel (TC 1.A.11.2) family.</text>
</comment>
<dbReference type="InterPro" id="IPR001905">
    <property type="entry name" value="Ammonium_transpt"/>
</dbReference>
<feature type="transmembrane region" description="Helical" evidence="13">
    <location>
        <begin position="842"/>
        <end position="862"/>
    </location>
</feature>
<dbReference type="Gene3D" id="3.40.720.10">
    <property type="entry name" value="Alkaline Phosphatase, subunit A"/>
    <property type="match status" value="2"/>
</dbReference>
<keyword evidence="8 14" id="KW-0732">Signal</keyword>
<dbReference type="GeneID" id="120254849"/>
<dbReference type="Proteomes" id="UP001515500">
    <property type="component" value="Unplaced"/>
</dbReference>
<evidence type="ECO:0000259" key="15">
    <source>
        <dbReference type="Pfam" id="PF00909"/>
    </source>
</evidence>
<dbReference type="InterPro" id="IPR017850">
    <property type="entry name" value="Alkaline_phosphatase_core_sf"/>
</dbReference>
<feature type="transmembrane region" description="Helical" evidence="13">
    <location>
        <begin position="920"/>
        <end position="948"/>
    </location>
</feature>
<dbReference type="Pfam" id="PF00909">
    <property type="entry name" value="Ammonium_transp"/>
    <property type="match status" value="1"/>
</dbReference>